<evidence type="ECO:0000313" key="1">
    <source>
        <dbReference type="EMBL" id="SFT96589.1"/>
    </source>
</evidence>
<dbReference type="AlphaFoldDB" id="A0A1I7CAX7"/>
<dbReference type="EMBL" id="FPAU01000003">
    <property type="protein sequence ID" value="SFT96589.1"/>
    <property type="molecule type" value="Genomic_DNA"/>
</dbReference>
<accession>A0A1I7CAX7</accession>
<gene>
    <name evidence="1" type="ORF">SAMN05192562_103404</name>
</gene>
<reference evidence="2" key="1">
    <citation type="submission" date="2016-10" db="EMBL/GenBank/DDBJ databases">
        <authorList>
            <person name="Varghese N."/>
            <person name="Submissions S."/>
        </authorList>
    </citation>
    <scope>NUCLEOTIDE SEQUENCE [LARGE SCALE GENOMIC DNA]</scope>
    <source>
        <strain evidence="2">Ah-143</strain>
    </source>
</reference>
<proteinExistence type="predicted"/>
<keyword evidence="2" id="KW-1185">Reference proteome</keyword>
<dbReference type="Proteomes" id="UP000199187">
    <property type="component" value="Unassembled WGS sequence"/>
</dbReference>
<name>A0A1I7CAX7_9ENTR</name>
<organism evidence="1 2">
    <name type="scientific">Kosakonia arachidis</name>
    <dbReference type="NCBI Taxonomy" id="551989"/>
    <lineage>
        <taxon>Bacteria</taxon>
        <taxon>Pseudomonadati</taxon>
        <taxon>Pseudomonadota</taxon>
        <taxon>Gammaproteobacteria</taxon>
        <taxon>Enterobacterales</taxon>
        <taxon>Enterobacteriaceae</taxon>
        <taxon>Kosakonia</taxon>
    </lineage>
</organism>
<sequence length="39" mass="4299">MIASPDGFGFSVGFEVPYIIVEIKNLPTSIVNFFVHPES</sequence>
<evidence type="ECO:0000313" key="2">
    <source>
        <dbReference type="Proteomes" id="UP000199187"/>
    </source>
</evidence>
<protein>
    <submittedName>
        <fullName evidence="1">Uncharacterized protein</fullName>
    </submittedName>
</protein>